<gene>
    <name evidence="1" type="ORF">F4553_002782</name>
</gene>
<evidence type="ECO:0000313" key="2">
    <source>
        <dbReference type="Proteomes" id="UP000587527"/>
    </source>
</evidence>
<proteinExistence type="predicted"/>
<protein>
    <submittedName>
        <fullName evidence="1">Uncharacterized protein</fullName>
    </submittedName>
</protein>
<accession>A0A841BR66</accession>
<name>A0A841BR66_9ACTN</name>
<dbReference type="AlphaFoldDB" id="A0A841BR66"/>
<reference evidence="1 2" key="1">
    <citation type="submission" date="2020-08" db="EMBL/GenBank/DDBJ databases">
        <title>Sequencing the genomes of 1000 actinobacteria strains.</title>
        <authorList>
            <person name="Klenk H.-P."/>
        </authorList>
    </citation>
    <scope>NUCLEOTIDE SEQUENCE [LARGE SCALE GENOMIC DNA]</scope>
    <source>
        <strain evidence="1 2">DSM 45362</strain>
    </source>
</reference>
<keyword evidence="2" id="KW-1185">Reference proteome</keyword>
<evidence type="ECO:0000313" key="1">
    <source>
        <dbReference type="EMBL" id="MBB5869403.1"/>
    </source>
</evidence>
<dbReference type="RefSeq" id="WP_184836015.1">
    <property type="nucleotide sequence ID" value="NZ_JACHMN010000002.1"/>
</dbReference>
<organism evidence="1 2">
    <name type="scientific">Allocatelliglobosispora scoriae</name>
    <dbReference type="NCBI Taxonomy" id="643052"/>
    <lineage>
        <taxon>Bacteria</taxon>
        <taxon>Bacillati</taxon>
        <taxon>Actinomycetota</taxon>
        <taxon>Actinomycetes</taxon>
        <taxon>Micromonosporales</taxon>
        <taxon>Micromonosporaceae</taxon>
        <taxon>Allocatelliglobosispora</taxon>
    </lineage>
</organism>
<dbReference type="Proteomes" id="UP000587527">
    <property type="component" value="Unassembled WGS sequence"/>
</dbReference>
<comment type="caution">
    <text evidence="1">The sequence shown here is derived from an EMBL/GenBank/DDBJ whole genome shotgun (WGS) entry which is preliminary data.</text>
</comment>
<dbReference type="EMBL" id="JACHMN010000002">
    <property type="protein sequence ID" value="MBB5869403.1"/>
    <property type="molecule type" value="Genomic_DNA"/>
</dbReference>
<sequence length="104" mass="11294">MPDITRAEFVPMSTTAALPPFDLADPPEDPPEACVDLTMWATARELFAEHQPVDGSCESCGTTDAPCSGLELAVQGLQAACGVRTRTWDFWTHLMQVRAELGSR</sequence>